<evidence type="ECO:0000313" key="2">
    <source>
        <dbReference type="EMBL" id="KIL38275.1"/>
    </source>
</evidence>
<gene>
    <name evidence="2" type="ORF">SD70_27520</name>
</gene>
<feature type="compositionally biased region" description="Gly residues" evidence="1">
    <location>
        <begin position="39"/>
        <end position="48"/>
    </location>
</feature>
<comment type="caution">
    <text evidence="2">The sequence shown here is derived from an EMBL/GenBank/DDBJ whole genome shotgun (WGS) entry which is preliminary data.</text>
</comment>
<accession>A0ABR5ACF5</accession>
<name>A0ABR5ACF5_9BACL</name>
<keyword evidence="3" id="KW-1185">Reference proteome</keyword>
<feature type="compositionally biased region" description="Basic and acidic residues" evidence="1">
    <location>
        <begin position="49"/>
        <end position="67"/>
    </location>
</feature>
<organism evidence="2 3">
    <name type="scientific">Gordoniibacillus kamchatkensis</name>
    <dbReference type="NCBI Taxonomy" id="1590651"/>
    <lineage>
        <taxon>Bacteria</taxon>
        <taxon>Bacillati</taxon>
        <taxon>Bacillota</taxon>
        <taxon>Bacilli</taxon>
        <taxon>Bacillales</taxon>
        <taxon>Paenibacillaceae</taxon>
        <taxon>Gordoniibacillus</taxon>
    </lineage>
</organism>
<sequence length="92" mass="9969">MWNGYDGRDILRKTVRPPRGSPADGQRVDGRGSDTPPDNGGGHTGGGRWEGRRERSFVRLNELRDGGSRSADTAADRPGAASRSAQPLRRAR</sequence>
<dbReference type="EMBL" id="JXAK01000068">
    <property type="protein sequence ID" value="KIL38275.1"/>
    <property type="molecule type" value="Genomic_DNA"/>
</dbReference>
<protein>
    <submittedName>
        <fullName evidence="2">Uncharacterized protein</fullName>
    </submittedName>
</protein>
<evidence type="ECO:0000256" key="1">
    <source>
        <dbReference type="SAM" id="MobiDB-lite"/>
    </source>
</evidence>
<reference evidence="2 3" key="1">
    <citation type="submission" date="2014-12" db="EMBL/GenBank/DDBJ databases">
        <title>Draft genome sequence of Paenibacillus kamchatkensis strain B-2647.</title>
        <authorList>
            <person name="Karlyshev A.V."/>
            <person name="Kudryashova E.B."/>
        </authorList>
    </citation>
    <scope>NUCLEOTIDE SEQUENCE [LARGE SCALE GENOMIC DNA]</scope>
    <source>
        <strain evidence="2 3">VKM B-2647</strain>
    </source>
</reference>
<proteinExistence type="predicted"/>
<dbReference type="Proteomes" id="UP000031967">
    <property type="component" value="Unassembled WGS sequence"/>
</dbReference>
<feature type="compositionally biased region" description="Basic and acidic residues" evidence="1">
    <location>
        <begin position="1"/>
        <end position="12"/>
    </location>
</feature>
<evidence type="ECO:0000313" key="3">
    <source>
        <dbReference type="Proteomes" id="UP000031967"/>
    </source>
</evidence>
<feature type="region of interest" description="Disordered" evidence="1">
    <location>
        <begin position="1"/>
        <end position="92"/>
    </location>
</feature>